<evidence type="ECO:0000256" key="1">
    <source>
        <dbReference type="ARBA" id="ARBA00022448"/>
    </source>
</evidence>
<keyword evidence="3 5" id="KW-0479">Metal-binding</keyword>
<evidence type="ECO:0000256" key="5">
    <source>
        <dbReference type="PIRSR" id="PIRSR601486-1"/>
    </source>
</evidence>
<evidence type="ECO:0000313" key="6">
    <source>
        <dbReference type="EMBL" id="SCA55962.1"/>
    </source>
</evidence>
<dbReference type="GO" id="GO:0020037">
    <property type="term" value="F:heme binding"/>
    <property type="evidence" value="ECO:0007669"/>
    <property type="project" value="InterPro"/>
</dbReference>
<organism evidence="6 7">
    <name type="scientific">Candidatus Terasakiella magnetica</name>
    <dbReference type="NCBI Taxonomy" id="1867952"/>
    <lineage>
        <taxon>Bacteria</taxon>
        <taxon>Pseudomonadati</taxon>
        <taxon>Pseudomonadota</taxon>
        <taxon>Alphaproteobacteria</taxon>
        <taxon>Rhodospirillales</taxon>
        <taxon>Terasakiellaceae</taxon>
        <taxon>Terasakiella</taxon>
    </lineage>
</organism>
<dbReference type="Proteomes" id="UP000231658">
    <property type="component" value="Unassembled WGS sequence"/>
</dbReference>
<keyword evidence="4 5" id="KW-0408">Iron</keyword>
<dbReference type="SUPFAM" id="SSF46458">
    <property type="entry name" value="Globin-like"/>
    <property type="match status" value="1"/>
</dbReference>
<dbReference type="Pfam" id="PF01152">
    <property type="entry name" value="Bac_globin"/>
    <property type="match status" value="1"/>
</dbReference>
<dbReference type="InterPro" id="IPR001486">
    <property type="entry name" value="Hemoglobin_trunc"/>
</dbReference>
<evidence type="ECO:0000256" key="4">
    <source>
        <dbReference type="ARBA" id="ARBA00023004"/>
    </source>
</evidence>
<name>A0A1C3RFG1_9PROT</name>
<keyword evidence="2 5" id="KW-0349">Heme</keyword>
<protein>
    <submittedName>
        <fullName evidence="6">Putative Group 1 truncated hemoglobin GlbN</fullName>
    </submittedName>
</protein>
<dbReference type="InterPro" id="IPR012292">
    <property type="entry name" value="Globin/Proto"/>
</dbReference>
<dbReference type="CDD" id="cd00454">
    <property type="entry name" value="TrHb1_N"/>
    <property type="match status" value="1"/>
</dbReference>
<dbReference type="InterPro" id="IPR009050">
    <property type="entry name" value="Globin-like_sf"/>
</dbReference>
<dbReference type="RefSeq" id="WP_069186656.1">
    <property type="nucleotide sequence ID" value="NZ_FLYE01000007.1"/>
</dbReference>
<dbReference type="Gene3D" id="1.10.490.10">
    <property type="entry name" value="Globins"/>
    <property type="match status" value="1"/>
</dbReference>
<keyword evidence="1" id="KW-0813">Transport</keyword>
<gene>
    <name evidence="6" type="ORF">MTBPR1_150009</name>
</gene>
<dbReference type="GO" id="GO:0019825">
    <property type="term" value="F:oxygen binding"/>
    <property type="evidence" value="ECO:0007669"/>
    <property type="project" value="InterPro"/>
</dbReference>
<dbReference type="OrthoDB" id="9790331at2"/>
<reference evidence="6 7" key="1">
    <citation type="submission" date="2016-07" db="EMBL/GenBank/DDBJ databases">
        <authorList>
            <person name="Lefevre C.T."/>
        </authorList>
    </citation>
    <scope>NUCLEOTIDE SEQUENCE [LARGE SCALE GENOMIC DNA]</scope>
    <source>
        <strain evidence="6">PR1</strain>
    </source>
</reference>
<feature type="binding site" description="proximal binding residue" evidence="5">
    <location>
        <position position="70"/>
    </location>
    <ligand>
        <name>heme</name>
        <dbReference type="ChEBI" id="CHEBI:30413"/>
    </ligand>
    <ligandPart>
        <name>Fe</name>
        <dbReference type="ChEBI" id="CHEBI:18248"/>
    </ligandPart>
</feature>
<accession>A0A1C3RFG1</accession>
<keyword evidence="7" id="KW-1185">Reference proteome</keyword>
<evidence type="ECO:0000313" key="7">
    <source>
        <dbReference type="Proteomes" id="UP000231658"/>
    </source>
</evidence>
<dbReference type="GO" id="GO:0046872">
    <property type="term" value="F:metal ion binding"/>
    <property type="evidence" value="ECO:0007669"/>
    <property type="project" value="UniProtKB-KW"/>
</dbReference>
<dbReference type="AlphaFoldDB" id="A0A1C3RFG1"/>
<evidence type="ECO:0000256" key="2">
    <source>
        <dbReference type="ARBA" id="ARBA00022617"/>
    </source>
</evidence>
<dbReference type="STRING" id="1867952.MTBPR1_150009"/>
<proteinExistence type="predicted"/>
<dbReference type="EMBL" id="FLYE01000007">
    <property type="protein sequence ID" value="SCA55962.1"/>
    <property type="molecule type" value="Genomic_DNA"/>
</dbReference>
<evidence type="ECO:0000256" key="3">
    <source>
        <dbReference type="ARBA" id="ARBA00022723"/>
    </source>
</evidence>
<sequence>MASLYIRLGGEPAMEALAEFLYERIALDEDLNRFFKNMDFAAQQQKQVDFLSDIFGGPKLDHELDLRAVHRPLVARGMNESHFNKVAEHVIDILREMHTEESDITAAIEKIATFKDDILDQ</sequence>